<dbReference type="PANTHER" id="PTHR16151">
    <property type="entry name" value="HAUS AUGMIN-LIKE COMPLEX SUBUNIT 6"/>
    <property type="match status" value="1"/>
</dbReference>
<dbReference type="GO" id="GO:0051225">
    <property type="term" value="P:spindle assembly"/>
    <property type="evidence" value="ECO:0007669"/>
    <property type="project" value="InterPro"/>
</dbReference>
<feature type="non-terminal residue" evidence="1">
    <location>
        <position position="192"/>
    </location>
</feature>
<dbReference type="GO" id="GO:0070652">
    <property type="term" value="C:HAUS complex"/>
    <property type="evidence" value="ECO:0007669"/>
    <property type="project" value="InterPro"/>
</dbReference>
<accession>A0A7L1LMS9</accession>
<evidence type="ECO:0000313" key="1">
    <source>
        <dbReference type="EMBL" id="NXN75817.1"/>
    </source>
</evidence>
<sequence length="192" mass="22608">SFACRMKQNDQNKNDKTERIQKVRSMWTRIMEIFTSLKKEREVVDYVLEGCGGRYVLDGDNVVFTVPQLLAYRVENDVHQHWRGNVYEAEKLNFLTVIQLLNEALRTLRDELHQSELTSQLMYIKDIRVGYTEKLQKLDKSCLILDRRHYVPVSGSVSTELEHWAVKWKTFLGLCPLHLMFKQDPVSSVQFI</sequence>
<feature type="non-terminal residue" evidence="1">
    <location>
        <position position="1"/>
    </location>
</feature>
<dbReference type="GO" id="GO:0008017">
    <property type="term" value="F:microtubule binding"/>
    <property type="evidence" value="ECO:0007669"/>
    <property type="project" value="TreeGrafter"/>
</dbReference>
<dbReference type="EMBL" id="VXBK01011155">
    <property type="protein sequence ID" value="NXN75817.1"/>
    <property type="molecule type" value="Genomic_DNA"/>
</dbReference>
<dbReference type="InterPro" id="IPR026797">
    <property type="entry name" value="HAUS_6"/>
</dbReference>
<dbReference type="PANTHER" id="PTHR16151:SF2">
    <property type="entry name" value="HAUS AUGMIN-LIKE COMPLEX SUBUNIT 6"/>
    <property type="match status" value="1"/>
</dbReference>
<dbReference type="OrthoDB" id="5575722at2759"/>
<name>A0A7L1LMS9_HIMHI</name>
<proteinExistence type="predicted"/>
<protein>
    <submittedName>
        <fullName evidence="1">HAUS6 protein</fullName>
    </submittedName>
</protein>
<dbReference type="AlphaFoldDB" id="A0A7L1LMS9"/>
<reference evidence="1 2" key="1">
    <citation type="submission" date="2019-09" db="EMBL/GenBank/DDBJ databases">
        <title>Bird 10,000 Genomes (B10K) Project - Family phase.</title>
        <authorList>
            <person name="Zhang G."/>
        </authorList>
    </citation>
    <scope>NUCLEOTIDE SEQUENCE [LARGE SCALE GENOMIC DNA]</scope>
    <source>
        <strain evidence="1">B10K-DU-002-13</strain>
        <tissue evidence="1">Muscle</tissue>
    </source>
</reference>
<dbReference type="Proteomes" id="UP000571567">
    <property type="component" value="Unassembled WGS sequence"/>
</dbReference>
<evidence type="ECO:0000313" key="2">
    <source>
        <dbReference type="Proteomes" id="UP000571567"/>
    </source>
</evidence>
<gene>
    <name evidence="1" type="primary">Haus6_1</name>
    <name evidence="1" type="ORF">HIMHIM_R15858</name>
</gene>
<keyword evidence="2" id="KW-1185">Reference proteome</keyword>
<organism evidence="1 2">
    <name type="scientific">Himantopus himantopus</name>
    <name type="common">Black-winged stilt</name>
    <name type="synonym">Charadrius himantopus</name>
    <dbReference type="NCBI Taxonomy" id="225398"/>
    <lineage>
        <taxon>Eukaryota</taxon>
        <taxon>Metazoa</taxon>
        <taxon>Chordata</taxon>
        <taxon>Craniata</taxon>
        <taxon>Vertebrata</taxon>
        <taxon>Euteleostomi</taxon>
        <taxon>Archelosauria</taxon>
        <taxon>Archosauria</taxon>
        <taxon>Dinosauria</taxon>
        <taxon>Saurischia</taxon>
        <taxon>Theropoda</taxon>
        <taxon>Coelurosauria</taxon>
        <taxon>Aves</taxon>
        <taxon>Neognathae</taxon>
        <taxon>Neoaves</taxon>
        <taxon>Charadriiformes</taxon>
        <taxon>Recurvirostridae</taxon>
        <taxon>Himantopus</taxon>
    </lineage>
</organism>
<comment type="caution">
    <text evidence="1">The sequence shown here is derived from an EMBL/GenBank/DDBJ whole genome shotgun (WGS) entry which is preliminary data.</text>
</comment>
<dbReference type="GO" id="GO:1990498">
    <property type="term" value="C:mitotic spindle microtubule"/>
    <property type="evidence" value="ECO:0007669"/>
    <property type="project" value="TreeGrafter"/>
</dbReference>